<organism evidence="2 3">
    <name type="scientific">Streblomastix strix</name>
    <dbReference type="NCBI Taxonomy" id="222440"/>
    <lineage>
        <taxon>Eukaryota</taxon>
        <taxon>Metamonada</taxon>
        <taxon>Preaxostyla</taxon>
        <taxon>Oxymonadida</taxon>
        <taxon>Streblomastigidae</taxon>
        <taxon>Streblomastix</taxon>
    </lineage>
</organism>
<proteinExistence type="predicted"/>
<feature type="compositionally biased region" description="Basic residues" evidence="1">
    <location>
        <begin position="155"/>
        <end position="168"/>
    </location>
</feature>
<feature type="non-terminal residue" evidence="2">
    <location>
        <position position="244"/>
    </location>
</feature>
<dbReference type="EMBL" id="SNRW01043869">
    <property type="protein sequence ID" value="KAA6326400.1"/>
    <property type="molecule type" value="Genomic_DNA"/>
</dbReference>
<feature type="region of interest" description="Disordered" evidence="1">
    <location>
        <begin position="188"/>
        <end position="244"/>
    </location>
</feature>
<comment type="caution">
    <text evidence="2">The sequence shown here is derived from an EMBL/GenBank/DDBJ whole genome shotgun (WGS) entry which is preliminary data.</text>
</comment>
<feature type="compositionally biased region" description="Basic residues" evidence="1">
    <location>
        <begin position="214"/>
        <end position="225"/>
    </location>
</feature>
<feature type="region of interest" description="Disordered" evidence="1">
    <location>
        <begin position="152"/>
        <end position="173"/>
    </location>
</feature>
<evidence type="ECO:0000313" key="3">
    <source>
        <dbReference type="Proteomes" id="UP000324800"/>
    </source>
</evidence>
<feature type="non-terminal residue" evidence="2">
    <location>
        <position position="1"/>
    </location>
</feature>
<protein>
    <submittedName>
        <fullName evidence="2">Uncharacterized protein</fullName>
    </submittedName>
</protein>
<evidence type="ECO:0000313" key="2">
    <source>
        <dbReference type="EMBL" id="KAA6326400.1"/>
    </source>
</evidence>
<dbReference type="AlphaFoldDB" id="A0A5J4QZL0"/>
<reference evidence="2 3" key="1">
    <citation type="submission" date="2019-03" db="EMBL/GenBank/DDBJ databases">
        <title>Single cell metagenomics reveals metabolic interactions within the superorganism composed of flagellate Streblomastix strix and complex community of Bacteroidetes bacteria on its surface.</title>
        <authorList>
            <person name="Treitli S.C."/>
            <person name="Kolisko M."/>
            <person name="Husnik F."/>
            <person name="Keeling P."/>
            <person name="Hampl V."/>
        </authorList>
    </citation>
    <scope>NUCLEOTIDE SEQUENCE [LARGE SCALE GENOMIC DNA]</scope>
    <source>
        <strain evidence="2">ST1C</strain>
    </source>
</reference>
<accession>A0A5J4QZL0</accession>
<evidence type="ECO:0000256" key="1">
    <source>
        <dbReference type="SAM" id="MobiDB-lite"/>
    </source>
</evidence>
<feature type="compositionally biased region" description="Low complexity" evidence="1">
    <location>
        <begin position="230"/>
        <end position="244"/>
    </location>
</feature>
<dbReference type="Proteomes" id="UP000324800">
    <property type="component" value="Unassembled WGS sequence"/>
</dbReference>
<gene>
    <name evidence="2" type="ORF">EZS28_053954</name>
</gene>
<sequence length="244" mass="28704">QSKNIPKEQAVNRLPLLSEDPKRQVEIKVHTGEQVQYINKMEYNDKFQNMMDNMMNKLQGHSNEDEDMRLRMQILNKLSPENQQRVKGDFGPQKRLPSFYESQIQRMITQLNNSAIHIDTGWDFGSGIGEQQDEFQEDFIDESQLLEIRPLDKSNKKHKYRKHQRSQKMQRNNYVQTQRQYNNQVLDNHLGPLFGQMNYSGPPGRASDQSNTKLRSRQPISRRQKIVSLTQTTPQSQTTPYPNQ</sequence>
<name>A0A5J4QZL0_9EUKA</name>